<feature type="transmembrane region" description="Helical" evidence="1">
    <location>
        <begin position="346"/>
        <end position="367"/>
    </location>
</feature>
<feature type="transmembrane region" description="Helical" evidence="1">
    <location>
        <begin position="121"/>
        <end position="141"/>
    </location>
</feature>
<evidence type="ECO:0000313" key="2">
    <source>
        <dbReference type="EMBL" id="PWJ22568.1"/>
    </source>
</evidence>
<feature type="transmembrane region" description="Helical" evidence="1">
    <location>
        <begin position="53"/>
        <end position="76"/>
    </location>
</feature>
<dbReference type="GO" id="GO:0015293">
    <property type="term" value="F:symporter activity"/>
    <property type="evidence" value="ECO:0007669"/>
    <property type="project" value="InterPro"/>
</dbReference>
<feature type="transmembrane region" description="Helical" evidence="1">
    <location>
        <begin position="28"/>
        <end position="47"/>
    </location>
</feature>
<evidence type="ECO:0000313" key="3">
    <source>
        <dbReference type="Proteomes" id="UP000245845"/>
    </source>
</evidence>
<name>A0A2Y9BPB7_9FIRM</name>
<dbReference type="PANTHER" id="PTHR11328:SF24">
    <property type="entry name" value="MAJOR FACILITATOR SUPERFAMILY (MFS) PROFILE DOMAIN-CONTAINING PROTEIN"/>
    <property type="match status" value="1"/>
</dbReference>
<organism evidence="2 3">
    <name type="scientific">Faecalicatena orotica</name>
    <dbReference type="NCBI Taxonomy" id="1544"/>
    <lineage>
        <taxon>Bacteria</taxon>
        <taxon>Bacillati</taxon>
        <taxon>Bacillota</taxon>
        <taxon>Clostridia</taxon>
        <taxon>Lachnospirales</taxon>
        <taxon>Lachnospiraceae</taxon>
        <taxon>Faecalicatena</taxon>
    </lineage>
</organism>
<feature type="transmembrane region" description="Helical" evidence="1">
    <location>
        <begin position="316"/>
        <end position="334"/>
    </location>
</feature>
<gene>
    <name evidence="2" type="ORF">A8806_11823</name>
</gene>
<dbReference type="AlphaFoldDB" id="A0A2Y9BPB7"/>
<dbReference type="PANTHER" id="PTHR11328">
    <property type="entry name" value="MAJOR FACILITATOR SUPERFAMILY DOMAIN-CONTAINING PROTEIN"/>
    <property type="match status" value="1"/>
</dbReference>
<feature type="transmembrane region" description="Helical" evidence="1">
    <location>
        <begin position="250"/>
        <end position="273"/>
    </location>
</feature>
<dbReference type="RefSeq" id="WP_109733479.1">
    <property type="nucleotide sequence ID" value="NZ_BAAACK010000010.1"/>
</dbReference>
<keyword evidence="3" id="KW-1185">Reference proteome</keyword>
<feature type="transmembrane region" description="Helical" evidence="1">
    <location>
        <begin position="193"/>
        <end position="213"/>
    </location>
</feature>
<reference evidence="2 3" key="1">
    <citation type="submission" date="2018-05" db="EMBL/GenBank/DDBJ databases">
        <title>The Hungate 1000. A catalogue of reference genomes from the rumen microbiome.</title>
        <authorList>
            <person name="Kelly W."/>
        </authorList>
    </citation>
    <scope>NUCLEOTIDE SEQUENCE [LARGE SCALE GENOMIC DNA]</scope>
    <source>
        <strain evidence="2 3">NLAE-zl-C242</strain>
    </source>
</reference>
<protein>
    <submittedName>
        <fullName evidence="2">GPH family glycoside/pentoside/hexuronide:cation symporter</fullName>
    </submittedName>
</protein>
<sequence length="467" mass="50461">MGKKKELGLDSMGVQKTMRTSDYIGDGVGMLALNGLAGIVGQMTYFYTDKVGMAAGAVATVLLLSKVLDGFTDLIMGKIMDSAKFKSGEKCRPWFKIMLFPAALIAILMFTVPHAGPDVQLGYAFLTNILLSAVVYTAIAIPYTSLQSIRTRSLEERGKMGIVRAIFSYLIGMILAMLTIPLTNMLGGDQTAWIKYGVIIAVIIGGALIVLYAKTKETVVSEAGIIEEKMVPEENVPFLEAIRLLVKNKYWVITLLANAFMGIFASLSASSSVYYAKWVLGNDNLVALLGAVGLIPTILGFIAVNPMVKKFGMAKASYISAFIGIVACAVRVFTPYSIVSCIGCGIFTSFASMIPMCLIGPMINNCVEYNEWMYGKRMVGMTNSASSFGGKIAGGIGGALIGWLLALGNYDPSLAVQPKSAIIAIFAFSIYIPLALFTVQFILFRKYDLEGKYAQILSDLKERRGKQ</sequence>
<accession>A0A2Y9BPB7</accession>
<dbReference type="GO" id="GO:0005886">
    <property type="term" value="C:plasma membrane"/>
    <property type="evidence" value="ECO:0007669"/>
    <property type="project" value="TreeGrafter"/>
</dbReference>
<dbReference type="GO" id="GO:0006814">
    <property type="term" value="P:sodium ion transport"/>
    <property type="evidence" value="ECO:0007669"/>
    <property type="project" value="InterPro"/>
</dbReference>
<keyword evidence="1" id="KW-0472">Membrane</keyword>
<dbReference type="InterPro" id="IPR036259">
    <property type="entry name" value="MFS_trans_sf"/>
</dbReference>
<dbReference type="NCBIfam" id="TIGR00792">
    <property type="entry name" value="gph"/>
    <property type="match status" value="1"/>
</dbReference>
<keyword evidence="1" id="KW-1133">Transmembrane helix</keyword>
<feature type="transmembrane region" description="Helical" evidence="1">
    <location>
        <begin position="285"/>
        <end position="304"/>
    </location>
</feature>
<feature type="transmembrane region" description="Helical" evidence="1">
    <location>
        <begin position="388"/>
        <end position="408"/>
    </location>
</feature>
<evidence type="ECO:0000256" key="1">
    <source>
        <dbReference type="SAM" id="Phobius"/>
    </source>
</evidence>
<feature type="transmembrane region" description="Helical" evidence="1">
    <location>
        <begin position="162"/>
        <end position="181"/>
    </location>
</feature>
<feature type="transmembrane region" description="Helical" evidence="1">
    <location>
        <begin position="420"/>
        <end position="444"/>
    </location>
</feature>
<dbReference type="InterPro" id="IPR039672">
    <property type="entry name" value="MFS_2"/>
</dbReference>
<dbReference type="GO" id="GO:0008643">
    <property type="term" value="P:carbohydrate transport"/>
    <property type="evidence" value="ECO:0007669"/>
    <property type="project" value="InterPro"/>
</dbReference>
<dbReference type="OrthoDB" id="9764596at2"/>
<dbReference type="InterPro" id="IPR001927">
    <property type="entry name" value="Na/Gal_symport"/>
</dbReference>
<keyword evidence="1" id="KW-0812">Transmembrane</keyword>
<dbReference type="Gene3D" id="1.20.1250.20">
    <property type="entry name" value="MFS general substrate transporter like domains"/>
    <property type="match status" value="1"/>
</dbReference>
<dbReference type="SUPFAM" id="SSF103473">
    <property type="entry name" value="MFS general substrate transporter"/>
    <property type="match status" value="1"/>
</dbReference>
<proteinExistence type="predicted"/>
<dbReference type="Pfam" id="PF13347">
    <property type="entry name" value="MFS_2"/>
    <property type="match status" value="1"/>
</dbReference>
<comment type="caution">
    <text evidence="2">The sequence shown here is derived from an EMBL/GenBank/DDBJ whole genome shotgun (WGS) entry which is preliminary data.</text>
</comment>
<feature type="transmembrane region" description="Helical" evidence="1">
    <location>
        <begin position="97"/>
        <end position="115"/>
    </location>
</feature>
<dbReference type="Proteomes" id="UP000245845">
    <property type="component" value="Unassembled WGS sequence"/>
</dbReference>
<dbReference type="EMBL" id="QGDL01000018">
    <property type="protein sequence ID" value="PWJ22568.1"/>
    <property type="molecule type" value="Genomic_DNA"/>
</dbReference>